<evidence type="ECO:0000256" key="2">
    <source>
        <dbReference type="SAM" id="MobiDB-lite"/>
    </source>
</evidence>
<feature type="region of interest" description="Disordered" evidence="2">
    <location>
        <begin position="636"/>
        <end position="661"/>
    </location>
</feature>
<dbReference type="GO" id="GO:0001181">
    <property type="term" value="F:RNA polymerase I general transcription initiation factor activity"/>
    <property type="evidence" value="ECO:0007669"/>
    <property type="project" value="InterPro"/>
</dbReference>
<proteinExistence type="inferred from homology"/>
<feature type="compositionally biased region" description="Polar residues" evidence="2">
    <location>
        <begin position="652"/>
        <end position="661"/>
    </location>
</feature>
<gene>
    <name evidence="3" type="ORF">HDU87_001104</name>
</gene>
<dbReference type="PANTHER" id="PTHR12790:SF0">
    <property type="entry name" value="RNA POLYMERASE I-SPECIFIC TRANSCRIPTION INITIATION FACTOR RRN3-RELATED"/>
    <property type="match status" value="1"/>
</dbReference>
<sequence length="661" mass="74081">MVSAVDPASQHNGLLLVPGTPVQKQAKTVRFDMPSIPGVSEYQQLLMGQLEDPAVILRFLVQGMRRYMEGDRALYKDIVALLCRRPPNPASIPSSLLKQWLLAFSQIVSSFTPAFKSLVDAVFEIPWWDFEDDQTIVLYKRWLENLVSAHAVHVLPVANMLVTRLRKGPSTGIAPAVHFDRVHTILQSVLALIPTGPSFLLPVITGNFPNKHEPLDVHVYFLTNVLRMADYAPVLRDQVLALIIDRLVQVDAELQVDLEELDEDIWEQVQQTVRATDAEDANSVWQSSQHLLHVAADPNGNVEDDDEDDFAFDSDDDEGLFAVAIDFKAVIEKLDAMLRLVFQWIRNFAQANPGEPLRILFDVMLNLFEHTVLPTHKLRCTQFLWFYTCSLDPTFPELFMGLMVGKLFDVSAPSVIRVSAASYLGSFIARARFLSLASVRTCLRLLHNWTQSYVEKYDATQRGQAPDPERFGVFYSAVQAILYIFCFRWRQLMIGGEGFGAGGGASGRYGMMPPELKDFQRVLLSRFQPLRVCSEGIVMEFTKRTHSLDILYLHTAAAHANGSAAVSASSSGTATVNGFLAVPGAHQQPSRHNHNHHHHHGLNNSVQRLDPFFPFDPITLPVSRAYIDAIYQPWESEPATDDDDSDDELDAISTSFDGVRI</sequence>
<protein>
    <recommendedName>
        <fullName evidence="5">RNA polymerase I-specific transcription initiation factor RRN3</fullName>
    </recommendedName>
</protein>
<dbReference type="GO" id="GO:0006361">
    <property type="term" value="P:transcription initiation at RNA polymerase I promoter"/>
    <property type="evidence" value="ECO:0007669"/>
    <property type="project" value="InterPro"/>
</dbReference>
<comment type="caution">
    <text evidence="3">The sequence shown here is derived from an EMBL/GenBank/DDBJ whole genome shotgun (WGS) entry which is preliminary data.</text>
</comment>
<accession>A0AAD5TQ01</accession>
<evidence type="ECO:0000313" key="3">
    <source>
        <dbReference type="EMBL" id="KAJ3181494.1"/>
    </source>
</evidence>
<dbReference type="AlphaFoldDB" id="A0AAD5TQ01"/>
<feature type="compositionally biased region" description="Basic residues" evidence="2">
    <location>
        <begin position="589"/>
        <end position="601"/>
    </location>
</feature>
<name>A0AAD5TQ01_9FUNG</name>
<dbReference type="GO" id="GO:0005634">
    <property type="term" value="C:nucleus"/>
    <property type="evidence" value="ECO:0007669"/>
    <property type="project" value="TreeGrafter"/>
</dbReference>
<dbReference type="Pfam" id="PF05327">
    <property type="entry name" value="RRN3"/>
    <property type="match status" value="1"/>
</dbReference>
<dbReference type="EMBL" id="JADGJQ010000012">
    <property type="protein sequence ID" value="KAJ3181494.1"/>
    <property type="molecule type" value="Genomic_DNA"/>
</dbReference>
<organism evidence="3 4">
    <name type="scientific">Geranomyces variabilis</name>
    <dbReference type="NCBI Taxonomy" id="109894"/>
    <lineage>
        <taxon>Eukaryota</taxon>
        <taxon>Fungi</taxon>
        <taxon>Fungi incertae sedis</taxon>
        <taxon>Chytridiomycota</taxon>
        <taxon>Chytridiomycota incertae sedis</taxon>
        <taxon>Chytridiomycetes</taxon>
        <taxon>Spizellomycetales</taxon>
        <taxon>Powellomycetaceae</taxon>
        <taxon>Geranomyces</taxon>
    </lineage>
</organism>
<dbReference type="GO" id="GO:0001042">
    <property type="term" value="F:RNA polymerase I core binding"/>
    <property type="evidence" value="ECO:0007669"/>
    <property type="project" value="TreeGrafter"/>
</dbReference>
<keyword evidence="4" id="KW-1185">Reference proteome</keyword>
<evidence type="ECO:0008006" key="5">
    <source>
        <dbReference type="Google" id="ProtNLM"/>
    </source>
</evidence>
<evidence type="ECO:0000256" key="1">
    <source>
        <dbReference type="ARBA" id="ARBA00010098"/>
    </source>
</evidence>
<dbReference type="InterPro" id="IPR007991">
    <property type="entry name" value="RNA_pol_I_trans_ini_fac_RRN3"/>
</dbReference>
<feature type="compositionally biased region" description="Acidic residues" evidence="2">
    <location>
        <begin position="638"/>
        <end position="650"/>
    </location>
</feature>
<evidence type="ECO:0000313" key="4">
    <source>
        <dbReference type="Proteomes" id="UP001212152"/>
    </source>
</evidence>
<reference evidence="3" key="1">
    <citation type="submission" date="2020-05" db="EMBL/GenBank/DDBJ databases">
        <title>Phylogenomic resolution of chytrid fungi.</title>
        <authorList>
            <person name="Stajich J.E."/>
            <person name="Amses K."/>
            <person name="Simmons R."/>
            <person name="Seto K."/>
            <person name="Myers J."/>
            <person name="Bonds A."/>
            <person name="Quandt C.A."/>
            <person name="Barry K."/>
            <person name="Liu P."/>
            <person name="Grigoriev I."/>
            <person name="Longcore J.E."/>
            <person name="James T.Y."/>
        </authorList>
    </citation>
    <scope>NUCLEOTIDE SEQUENCE</scope>
    <source>
        <strain evidence="3">JEL0379</strain>
    </source>
</reference>
<feature type="region of interest" description="Disordered" evidence="2">
    <location>
        <begin position="584"/>
        <end position="603"/>
    </location>
</feature>
<dbReference type="Proteomes" id="UP001212152">
    <property type="component" value="Unassembled WGS sequence"/>
</dbReference>
<dbReference type="PANTHER" id="PTHR12790">
    <property type="entry name" value="TRANSCRIPTION INITIATION FACTOR IA RRN3"/>
    <property type="match status" value="1"/>
</dbReference>
<comment type="similarity">
    <text evidence="1">Belongs to the RRN3 family.</text>
</comment>